<evidence type="ECO:0000256" key="2">
    <source>
        <dbReference type="ARBA" id="ARBA00009026"/>
    </source>
</evidence>
<comment type="cofactor">
    <cofactor evidence="1">
        <name>Mg(2+)</name>
        <dbReference type="ChEBI" id="CHEBI:18420"/>
    </cofactor>
</comment>
<comment type="similarity">
    <text evidence="2">Belongs to the methyltransferase superfamily. HEN1 family.</text>
</comment>
<evidence type="ECO:0000256" key="1">
    <source>
        <dbReference type="ARBA" id="ARBA00001946"/>
    </source>
</evidence>
<sequence>MSYFLVVNGLCIGDLSGAIVVRKTRGRSNHVASCPFRTLFSLTKNALLYSLSTTSLLQFFAMATSFVTTTTIQEIEEHDGDLEEEIDIYADAPSLPVTFIPQLFLQRRIWILDILRRESIVDVLDVGCGEGQLLSVLAQPAPWLPPPPPSLLPSNLNIVYQPEVPDLHPRRIVGLDIDENELLFAAKGIQPPDPRDGEFSKFTAPLTRWQDLNAKVWKGGLEVFNQDFVGVECIVCTEVIEHLPPDVFPALAPMLLGVYHPKRLLLTTPSYTFNDRFTRPGSSRATRARQAFEDPTGRTDRLFRHSDHKFEWTVAEFETWCRASAVEWGYELEEMGGVGQPCEEDPWGREKELGYASLVVSFKRADDDEVKLADKAGQARAVLESLNLPQGPAHSVVAEHEHRAHERSGRLPTPQSIHTIGELVKSKMEYSREALVNLEQMWLLEPELAKLCGGWLEVLIWAVEAHEELSLLRGEGTLDWAIELVGGLTESPVLWNEADTSVDLIPPGWIPGHDLDEPMESDSFSSTGADDGDDDSWDGSVTEDRGDENDAISILAAHEDDEENEVPPWGNTEEVWGKTEGGWGDAV</sequence>
<dbReference type="EMBL" id="CAVNYO010000150">
    <property type="protein sequence ID" value="CAK5269663.1"/>
    <property type="molecule type" value="Genomic_DNA"/>
</dbReference>
<evidence type="ECO:0000256" key="5">
    <source>
        <dbReference type="ARBA" id="ARBA00022679"/>
    </source>
</evidence>
<dbReference type="AlphaFoldDB" id="A0AAD2Q2S0"/>
<evidence type="ECO:0000256" key="4">
    <source>
        <dbReference type="ARBA" id="ARBA00022603"/>
    </source>
</evidence>
<dbReference type="GO" id="GO:0003723">
    <property type="term" value="F:RNA binding"/>
    <property type="evidence" value="ECO:0007669"/>
    <property type="project" value="UniProtKB-KW"/>
</dbReference>
<evidence type="ECO:0000256" key="10">
    <source>
        <dbReference type="ARBA" id="ARBA00023158"/>
    </source>
</evidence>
<evidence type="ECO:0000313" key="14">
    <source>
        <dbReference type="EMBL" id="CAK5269663.1"/>
    </source>
</evidence>
<dbReference type="PANTHER" id="PTHR21404:SF3">
    <property type="entry name" value="SMALL RNA 2'-O-METHYLTRANSFERASE"/>
    <property type="match status" value="1"/>
</dbReference>
<dbReference type="GO" id="GO:0046872">
    <property type="term" value="F:metal ion binding"/>
    <property type="evidence" value="ECO:0007669"/>
    <property type="project" value="UniProtKB-KW"/>
</dbReference>
<dbReference type="GO" id="GO:0001510">
    <property type="term" value="P:RNA methylation"/>
    <property type="evidence" value="ECO:0007669"/>
    <property type="project" value="InterPro"/>
</dbReference>
<evidence type="ECO:0000256" key="13">
    <source>
        <dbReference type="SAM" id="MobiDB-lite"/>
    </source>
</evidence>
<dbReference type="Gene3D" id="3.40.50.150">
    <property type="entry name" value="Vaccinia Virus protein VP39"/>
    <property type="match status" value="1"/>
</dbReference>
<reference evidence="14" key="1">
    <citation type="submission" date="2023-11" db="EMBL/GenBank/DDBJ databases">
        <authorList>
            <person name="De Vega J J."/>
            <person name="De Vega J J."/>
        </authorList>
    </citation>
    <scope>NUCLEOTIDE SEQUENCE</scope>
</reference>
<evidence type="ECO:0000256" key="12">
    <source>
        <dbReference type="ARBA" id="ARBA00048418"/>
    </source>
</evidence>
<dbReference type="GO" id="GO:0005634">
    <property type="term" value="C:nucleus"/>
    <property type="evidence" value="ECO:0007669"/>
    <property type="project" value="TreeGrafter"/>
</dbReference>
<dbReference type="GO" id="GO:0005737">
    <property type="term" value="C:cytoplasm"/>
    <property type="evidence" value="ECO:0007669"/>
    <property type="project" value="TreeGrafter"/>
</dbReference>
<keyword evidence="9" id="KW-0694">RNA-binding</keyword>
<evidence type="ECO:0000256" key="11">
    <source>
        <dbReference type="ARBA" id="ARBA00035025"/>
    </source>
</evidence>
<dbReference type="InterPro" id="IPR029063">
    <property type="entry name" value="SAM-dependent_MTases_sf"/>
</dbReference>
<evidence type="ECO:0000313" key="15">
    <source>
        <dbReference type="Proteomes" id="UP001295794"/>
    </source>
</evidence>
<evidence type="ECO:0000256" key="9">
    <source>
        <dbReference type="ARBA" id="ARBA00022884"/>
    </source>
</evidence>
<dbReference type="SUPFAM" id="SSF53335">
    <property type="entry name" value="S-adenosyl-L-methionine-dependent methyltransferases"/>
    <property type="match status" value="1"/>
</dbReference>
<name>A0AAD2Q2S0_9AGAR</name>
<keyword evidence="7" id="KW-0479">Metal-binding</keyword>
<protein>
    <recommendedName>
        <fullName evidence="3">Small RNA 2'-O-methyltransferase</fullName>
        <ecNumber evidence="11">2.1.1.386</ecNumber>
    </recommendedName>
</protein>
<accession>A0AAD2Q2S0</accession>
<gene>
    <name evidence="14" type="ORF">MYCIT1_LOCUS13553</name>
</gene>
<feature type="region of interest" description="Disordered" evidence="13">
    <location>
        <begin position="510"/>
        <end position="587"/>
    </location>
</feature>
<keyword evidence="5" id="KW-0808">Transferase</keyword>
<dbReference type="GO" id="GO:0090486">
    <property type="term" value="F:small RNA 2'-O-methyltransferase activity"/>
    <property type="evidence" value="ECO:0007669"/>
    <property type="project" value="UniProtKB-EC"/>
</dbReference>
<evidence type="ECO:0000256" key="6">
    <source>
        <dbReference type="ARBA" id="ARBA00022691"/>
    </source>
</evidence>
<dbReference type="Proteomes" id="UP001295794">
    <property type="component" value="Unassembled WGS sequence"/>
</dbReference>
<keyword evidence="10" id="KW-0943">RNA-mediated gene silencing</keyword>
<keyword evidence="8" id="KW-0460">Magnesium</keyword>
<dbReference type="PANTHER" id="PTHR21404">
    <property type="entry name" value="HEN1"/>
    <property type="match status" value="1"/>
</dbReference>
<keyword evidence="6" id="KW-0949">S-adenosyl-L-methionine</keyword>
<evidence type="ECO:0000256" key="8">
    <source>
        <dbReference type="ARBA" id="ARBA00022842"/>
    </source>
</evidence>
<evidence type="ECO:0000256" key="7">
    <source>
        <dbReference type="ARBA" id="ARBA00022723"/>
    </source>
</evidence>
<proteinExistence type="inferred from homology"/>
<dbReference type="EC" id="2.1.1.386" evidence="11"/>
<evidence type="ECO:0000256" key="3">
    <source>
        <dbReference type="ARBA" id="ARBA00021330"/>
    </source>
</evidence>
<organism evidence="14 15">
    <name type="scientific">Mycena citricolor</name>
    <dbReference type="NCBI Taxonomy" id="2018698"/>
    <lineage>
        <taxon>Eukaryota</taxon>
        <taxon>Fungi</taxon>
        <taxon>Dikarya</taxon>
        <taxon>Basidiomycota</taxon>
        <taxon>Agaricomycotina</taxon>
        <taxon>Agaricomycetes</taxon>
        <taxon>Agaricomycetidae</taxon>
        <taxon>Agaricales</taxon>
        <taxon>Marasmiineae</taxon>
        <taxon>Mycenaceae</taxon>
        <taxon>Mycena</taxon>
    </lineage>
</organism>
<comment type="catalytic activity">
    <reaction evidence="12">
        <text>small RNA 3'-end nucleotide + S-adenosyl-L-methionine = small RNA 3'-end 2'-O-methylnucleotide + S-adenosyl-L-homocysteine + H(+)</text>
        <dbReference type="Rhea" id="RHEA:37887"/>
        <dbReference type="Rhea" id="RHEA-COMP:10415"/>
        <dbReference type="Rhea" id="RHEA-COMP:10416"/>
        <dbReference type="ChEBI" id="CHEBI:15378"/>
        <dbReference type="ChEBI" id="CHEBI:57856"/>
        <dbReference type="ChEBI" id="CHEBI:59789"/>
        <dbReference type="ChEBI" id="CHEBI:74896"/>
        <dbReference type="ChEBI" id="CHEBI:74898"/>
        <dbReference type="EC" id="2.1.1.386"/>
    </reaction>
</comment>
<keyword evidence="15" id="KW-1185">Reference proteome</keyword>
<comment type="caution">
    <text evidence="14">The sequence shown here is derived from an EMBL/GenBank/DDBJ whole genome shotgun (WGS) entry which is preliminary data.</text>
</comment>
<dbReference type="InterPro" id="IPR026610">
    <property type="entry name" value="Hen1"/>
</dbReference>
<keyword evidence="4" id="KW-0489">Methyltransferase</keyword>
<dbReference type="GO" id="GO:0030422">
    <property type="term" value="P:siRNA processing"/>
    <property type="evidence" value="ECO:0007669"/>
    <property type="project" value="TreeGrafter"/>
</dbReference>